<dbReference type="InterPro" id="IPR025920">
    <property type="entry name" value="Lipase_bact_N"/>
</dbReference>
<evidence type="ECO:0000313" key="4">
    <source>
        <dbReference type="Proteomes" id="UP000287823"/>
    </source>
</evidence>
<dbReference type="NCBIfam" id="TIGR03502">
    <property type="entry name" value="lipase_Pla1_cef"/>
    <property type="match status" value="1"/>
</dbReference>
<dbReference type="Proteomes" id="UP000287823">
    <property type="component" value="Unassembled WGS sequence"/>
</dbReference>
<gene>
    <name evidence="3" type="ORF">CWE14_00090</name>
</gene>
<dbReference type="RefSeq" id="WP_126797540.1">
    <property type="nucleotide sequence ID" value="NZ_PIPO01000001.1"/>
</dbReference>
<keyword evidence="1" id="KW-0732">Signal</keyword>
<sequence length="787" mass="82142">MKKLLLSVAVGSVLGLTGCLADGEDAPVSQEQAGVPYVRVAFDPAAGDISVPSNFLYLGTQDGTLEVPNEGPDDPANALDALDGWSTTFPAVFSFNYPTGQYGSRSVTVDASTAEAAGAVRVFKVIEGGNAVNEQCAALQPVVACAVQSELEFGTDFATSFNSVSGALSVVPLRPLEPEASYMIALTDGIEDDRGRAVRPSQTYFAASQDDIELEGQGAQVQAIVRQNHAVLDGAGVNPENVIYTSLYTTQSIDTVLQVVQSYLASDLAALGAGQPTLTSGIQTTFTTMTVAQALSQNVEGFPATQPAPGEPFFFEYAVSNTAELHSGNFELPYFSGLPTAENQTAPLSERWEAEFVSPATVGLALSEGRISAENLIGCGMPQATVGEFGATENPAVFLGELAYADLPATDACAVLDDGRHLTKYNPLPLVRASVEVPLWMSVPVEAQVNGVRATLGLPAISEPAGGWPVVIFQHGITGNKEQFLAIAGALSVSGHAAIAIDHPLHGERGFGPINASSQYTDANGDPAQGDPTAYLNLGSLLTARDNVRQSTADLLSLRFALSRPDSTFGGAQIDGNTVKFVGHSLGGIAGVNMTAIANTPFPQMPEGFALGDYFGIDQAVFAMAGGGIAPFLIDSESFGPLIREQLAAQSGGLQGAQLEALIQQFTFAAQTVIDSADPLNYAGHLVETETPRLLIQANDDAVIPNQASVPLSGTEPLAVVLGLDEVTETVMGEEPQSGFIKVEGASHGSLLQQGEDDEEGTTQAIQLMIATWLESQGTVINLDNDE</sequence>
<evidence type="ECO:0000256" key="1">
    <source>
        <dbReference type="SAM" id="SignalP"/>
    </source>
</evidence>
<dbReference type="PROSITE" id="PS51257">
    <property type="entry name" value="PROKAR_LIPOPROTEIN"/>
    <property type="match status" value="1"/>
</dbReference>
<keyword evidence="4" id="KW-1185">Reference proteome</keyword>
<dbReference type="SUPFAM" id="SSF53474">
    <property type="entry name" value="alpha/beta-Hydrolases"/>
    <property type="match status" value="1"/>
</dbReference>
<evidence type="ECO:0000313" key="3">
    <source>
        <dbReference type="EMBL" id="RUO34454.1"/>
    </source>
</evidence>
<dbReference type="AlphaFoldDB" id="A0A432WL11"/>
<proteinExistence type="predicted"/>
<dbReference type="Gene3D" id="3.40.50.1820">
    <property type="entry name" value="alpha/beta hydrolase"/>
    <property type="match status" value="1"/>
</dbReference>
<accession>A0A432WL11</accession>
<feature type="signal peptide" evidence="1">
    <location>
        <begin position="1"/>
        <end position="21"/>
    </location>
</feature>
<feature type="domain" description="Bacterial virulence factor lipase N-terminal" evidence="2">
    <location>
        <begin position="48"/>
        <end position="270"/>
    </location>
</feature>
<dbReference type="InterPro" id="IPR029058">
    <property type="entry name" value="AB_hydrolase_fold"/>
</dbReference>
<reference evidence="3 4" key="1">
    <citation type="journal article" date="2011" name="Front. Microbiol.">
        <title>Genomic signatures of strain selection and enhancement in Bacillus atrophaeus var. globigii, a historical biowarfare simulant.</title>
        <authorList>
            <person name="Gibbons H.S."/>
            <person name="Broomall S.M."/>
            <person name="McNew L.A."/>
            <person name="Daligault H."/>
            <person name="Chapman C."/>
            <person name="Bruce D."/>
            <person name="Karavis M."/>
            <person name="Krepps M."/>
            <person name="McGregor P.A."/>
            <person name="Hong C."/>
            <person name="Park K.H."/>
            <person name="Akmal A."/>
            <person name="Feldman A."/>
            <person name="Lin J.S."/>
            <person name="Chang W.E."/>
            <person name="Higgs B.W."/>
            <person name="Demirev P."/>
            <person name="Lindquist J."/>
            <person name="Liem A."/>
            <person name="Fochler E."/>
            <person name="Read T.D."/>
            <person name="Tapia R."/>
            <person name="Johnson S."/>
            <person name="Bishop-Lilly K.A."/>
            <person name="Detter C."/>
            <person name="Han C."/>
            <person name="Sozhamannan S."/>
            <person name="Rosenzweig C.N."/>
            <person name="Skowronski E.W."/>
        </authorList>
    </citation>
    <scope>NUCLEOTIDE SEQUENCE [LARGE SCALE GENOMIC DNA]</scope>
    <source>
        <strain evidence="3 4">Y4G10-17</strain>
    </source>
</reference>
<organism evidence="3 4">
    <name type="scientific">Aliidiomarina soli</name>
    <dbReference type="NCBI Taxonomy" id="1928574"/>
    <lineage>
        <taxon>Bacteria</taxon>
        <taxon>Pseudomonadati</taxon>
        <taxon>Pseudomonadota</taxon>
        <taxon>Gammaproteobacteria</taxon>
        <taxon>Alteromonadales</taxon>
        <taxon>Idiomarinaceae</taxon>
        <taxon>Aliidiomarina</taxon>
    </lineage>
</organism>
<comment type="caution">
    <text evidence="3">The sequence shown here is derived from an EMBL/GenBank/DDBJ whole genome shotgun (WGS) entry which is preliminary data.</text>
</comment>
<dbReference type="EMBL" id="PIPO01000001">
    <property type="protein sequence ID" value="RUO34454.1"/>
    <property type="molecule type" value="Genomic_DNA"/>
</dbReference>
<protein>
    <recommendedName>
        <fullName evidence="2">Bacterial virulence factor lipase N-terminal domain-containing protein</fullName>
    </recommendedName>
</protein>
<evidence type="ECO:0000259" key="2">
    <source>
        <dbReference type="Pfam" id="PF12262"/>
    </source>
</evidence>
<name>A0A432WL11_9GAMM</name>
<feature type="chain" id="PRO_5019405617" description="Bacterial virulence factor lipase N-terminal domain-containing protein" evidence="1">
    <location>
        <begin position="22"/>
        <end position="787"/>
    </location>
</feature>
<dbReference type="Pfam" id="PF12262">
    <property type="entry name" value="Lipase_bact_N"/>
    <property type="match status" value="1"/>
</dbReference>
<dbReference type="InterPro" id="IPR020009">
    <property type="entry name" value="VolA/Pla-1/cef"/>
</dbReference>